<dbReference type="AlphaFoldDB" id="A0AAD9IF16"/>
<reference evidence="2" key="1">
    <citation type="submission" date="2021-01" db="EMBL/GenBank/DDBJ databases">
        <authorList>
            <person name="Eckstrom K.M.E."/>
        </authorList>
    </citation>
    <scope>NUCLEOTIDE SEQUENCE</scope>
    <source>
        <strain evidence="2">UVCC 0001</strain>
    </source>
</reference>
<proteinExistence type="predicted"/>
<keyword evidence="3" id="KW-1185">Reference proteome</keyword>
<dbReference type="Proteomes" id="UP001255856">
    <property type="component" value="Unassembled WGS sequence"/>
</dbReference>
<evidence type="ECO:0000313" key="3">
    <source>
        <dbReference type="Proteomes" id="UP001255856"/>
    </source>
</evidence>
<feature type="compositionally biased region" description="Basic and acidic residues" evidence="1">
    <location>
        <begin position="360"/>
        <end position="376"/>
    </location>
</feature>
<sequence>MSLRLSAACGPVLVESLRASSGFARVLEEDTAPQEVHAACCADLVESVAIEGGEALIVGVAGRDRAAHSLLGLTGVPSRAPEAGAVIRAAVQLLVAGAQEDEAIEDVQGPHEGRAAANAEAAASVSDIVVGHDERPHSRARPAHAPAELSLRAVALEAQEGGETRFVDLLAGGEGEPGSASASDVSCSPTTPETATWAPVPSVPALLAALSRSTMPYLASRRGGAEPDAVTLVTLRALRGEGAAACASTLHFAACVAGPEASSAGSPALQLRAALSAASAANAVLAEAVRAWADRPEGSLLDILVSDRVFGALESYRASVRGAPAGGQPLARGGPGAPALRSSDILGALERTVASSDGDWMLRSHRPGEASQREASARPLPTLREHWADFASGAARALGAKRAHLAGDAAHPAPPEVDVSGAEDGAERDPGHVTPPSAEDAKTKSSWRVKSKMAIKRMMHSMKPRSAQGSWARI</sequence>
<evidence type="ECO:0000313" key="2">
    <source>
        <dbReference type="EMBL" id="KAK2077181.1"/>
    </source>
</evidence>
<feature type="region of interest" description="Disordered" evidence="1">
    <location>
        <begin position="406"/>
        <end position="448"/>
    </location>
</feature>
<feature type="region of interest" description="Disordered" evidence="1">
    <location>
        <begin position="174"/>
        <end position="196"/>
    </location>
</feature>
<gene>
    <name evidence="2" type="ORF">QBZ16_004815</name>
</gene>
<feature type="region of interest" description="Disordered" evidence="1">
    <location>
        <begin position="359"/>
        <end position="378"/>
    </location>
</feature>
<evidence type="ECO:0000256" key="1">
    <source>
        <dbReference type="SAM" id="MobiDB-lite"/>
    </source>
</evidence>
<name>A0AAD9IF16_PROWI</name>
<comment type="caution">
    <text evidence="2">The sequence shown here is derived from an EMBL/GenBank/DDBJ whole genome shotgun (WGS) entry which is preliminary data.</text>
</comment>
<feature type="compositionally biased region" description="Polar residues" evidence="1">
    <location>
        <begin position="184"/>
        <end position="194"/>
    </location>
</feature>
<protein>
    <submittedName>
        <fullName evidence="2">Uncharacterized protein</fullName>
    </submittedName>
</protein>
<accession>A0AAD9IF16</accession>
<dbReference type="EMBL" id="JASFZW010000007">
    <property type="protein sequence ID" value="KAK2077181.1"/>
    <property type="molecule type" value="Genomic_DNA"/>
</dbReference>
<organism evidence="2 3">
    <name type="scientific">Prototheca wickerhamii</name>
    <dbReference type="NCBI Taxonomy" id="3111"/>
    <lineage>
        <taxon>Eukaryota</taxon>
        <taxon>Viridiplantae</taxon>
        <taxon>Chlorophyta</taxon>
        <taxon>core chlorophytes</taxon>
        <taxon>Trebouxiophyceae</taxon>
        <taxon>Chlorellales</taxon>
        <taxon>Chlorellaceae</taxon>
        <taxon>Prototheca</taxon>
    </lineage>
</organism>